<protein>
    <recommendedName>
        <fullName evidence="3">Lipoprotein</fullName>
    </recommendedName>
</protein>
<dbReference type="RefSeq" id="WP_188427614.1">
    <property type="nucleotide sequence ID" value="NZ_BAABKH010000007.1"/>
</dbReference>
<reference evidence="1" key="1">
    <citation type="journal article" date="2014" name="Int. J. Syst. Evol. Microbiol.">
        <title>Complete genome sequence of Corynebacterium casei LMG S-19264T (=DSM 44701T), isolated from a smear-ripened cheese.</title>
        <authorList>
            <consortium name="US DOE Joint Genome Institute (JGI-PGF)"/>
            <person name="Walter F."/>
            <person name="Albersmeier A."/>
            <person name="Kalinowski J."/>
            <person name="Ruckert C."/>
        </authorList>
    </citation>
    <scope>NUCLEOTIDE SEQUENCE</scope>
    <source>
        <strain evidence="1">CGMCC 1.12160</strain>
    </source>
</reference>
<dbReference type="EMBL" id="BMEM01000001">
    <property type="protein sequence ID" value="GGF36623.1"/>
    <property type="molecule type" value="Genomic_DNA"/>
</dbReference>
<comment type="caution">
    <text evidence="1">The sequence shown here is derived from an EMBL/GenBank/DDBJ whole genome shotgun (WGS) entry which is preliminary data.</text>
</comment>
<name>A0A917BEE4_9MICO</name>
<proteinExistence type="predicted"/>
<dbReference type="PROSITE" id="PS51257">
    <property type="entry name" value="PROKAR_LIPOPROTEIN"/>
    <property type="match status" value="1"/>
</dbReference>
<evidence type="ECO:0000313" key="1">
    <source>
        <dbReference type="EMBL" id="GGF36623.1"/>
    </source>
</evidence>
<reference evidence="1" key="2">
    <citation type="submission" date="2020-09" db="EMBL/GenBank/DDBJ databases">
        <authorList>
            <person name="Sun Q."/>
            <person name="Zhou Y."/>
        </authorList>
    </citation>
    <scope>NUCLEOTIDE SEQUENCE</scope>
    <source>
        <strain evidence="1">CGMCC 1.12160</strain>
    </source>
</reference>
<gene>
    <name evidence="1" type="ORF">GCM10011366_00280</name>
</gene>
<dbReference type="AlphaFoldDB" id="A0A917BEE4"/>
<evidence type="ECO:0008006" key="3">
    <source>
        <dbReference type="Google" id="ProtNLM"/>
    </source>
</evidence>
<dbReference type="Proteomes" id="UP000605670">
    <property type="component" value="Unassembled WGS sequence"/>
</dbReference>
<keyword evidence="2" id="KW-1185">Reference proteome</keyword>
<accession>A0A917BEE4</accession>
<sequence>MADLRRRVRGAGLGLVAVGAAVLLSGCLGDLPVDPSVAPIEVVVDGCRLNLATVENGTHGIAVVGPGSVEVTGPGREDAEPFVGQGEFDTSTGTYTITCLAEDGSRLGSATLVSSAG</sequence>
<organism evidence="1 2">
    <name type="scientific">Ornithinimicrobium tianjinense</name>
    <dbReference type="NCBI Taxonomy" id="1195761"/>
    <lineage>
        <taxon>Bacteria</taxon>
        <taxon>Bacillati</taxon>
        <taxon>Actinomycetota</taxon>
        <taxon>Actinomycetes</taxon>
        <taxon>Micrococcales</taxon>
        <taxon>Ornithinimicrobiaceae</taxon>
        <taxon>Ornithinimicrobium</taxon>
    </lineage>
</organism>
<evidence type="ECO:0000313" key="2">
    <source>
        <dbReference type="Proteomes" id="UP000605670"/>
    </source>
</evidence>